<keyword evidence="4" id="KW-1185">Reference proteome</keyword>
<reference evidence="4" key="1">
    <citation type="journal article" date="2017" name="Appl. Environ. Microbiol.">
        <title>Genomic Analysis of Calderihabitans maritimus KKC1, a Thermophilic, Hydrogenogenic, Carboxydotrophic Bacterium Isolated from Marine Sediment.</title>
        <authorList>
            <person name="Omae K."/>
            <person name="Yoneda Y."/>
            <person name="Fukuyama Y."/>
            <person name="Yoshida T."/>
            <person name="Sako Y."/>
        </authorList>
    </citation>
    <scope>NUCLEOTIDE SEQUENCE [LARGE SCALE GENOMIC DNA]</scope>
    <source>
        <strain evidence="4">KKC1</strain>
    </source>
</reference>
<dbReference type="GO" id="GO:0003910">
    <property type="term" value="F:DNA ligase (ATP) activity"/>
    <property type="evidence" value="ECO:0007669"/>
    <property type="project" value="UniProtKB-EC"/>
</dbReference>
<dbReference type="EMBL" id="BDGJ01000051">
    <property type="protein sequence ID" value="GAW92080.1"/>
    <property type="molecule type" value="Genomic_DNA"/>
</dbReference>
<accession>A0A1Z5HS23</accession>
<comment type="caution">
    <text evidence="3">The sequence shown here is derived from an EMBL/GenBank/DDBJ whole genome shotgun (WGS) entry which is preliminary data.</text>
</comment>
<keyword evidence="3" id="KW-0436">Ligase</keyword>
<dbReference type="AlphaFoldDB" id="A0A1Z5HS23"/>
<sequence length="91" mass="10533">MGAYQGSDFIYIGKVSSGLTQKELRTLDTILKRQTTPESPFRNLRKTPNTYWVKPTLTLLVEFLEWTPNLKMRAPVVKGFTNKKPEECRLD</sequence>
<dbReference type="SUPFAM" id="SSF50249">
    <property type="entry name" value="Nucleic acid-binding proteins"/>
    <property type="match status" value="1"/>
</dbReference>
<proteinExistence type="predicted"/>
<dbReference type="GO" id="GO:0006310">
    <property type="term" value="P:DNA recombination"/>
    <property type="evidence" value="ECO:0007669"/>
    <property type="project" value="InterPro"/>
</dbReference>
<dbReference type="Pfam" id="PF04679">
    <property type="entry name" value="DNA_ligase_A_C"/>
    <property type="match status" value="1"/>
</dbReference>
<dbReference type="Proteomes" id="UP000197032">
    <property type="component" value="Unassembled WGS sequence"/>
</dbReference>
<dbReference type="InterPro" id="IPR012309">
    <property type="entry name" value="DNA_ligase_ATP-dep_C"/>
</dbReference>
<organism evidence="3 4">
    <name type="scientific">Calderihabitans maritimus</name>
    <dbReference type="NCBI Taxonomy" id="1246530"/>
    <lineage>
        <taxon>Bacteria</taxon>
        <taxon>Bacillati</taxon>
        <taxon>Bacillota</taxon>
        <taxon>Clostridia</taxon>
        <taxon>Neomoorellales</taxon>
        <taxon>Calderihabitantaceae</taxon>
        <taxon>Calderihabitans</taxon>
    </lineage>
</organism>
<dbReference type="GO" id="GO:0006281">
    <property type="term" value="P:DNA repair"/>
    <property type="evidence" value="ECO:0007669"/>
    <property type="project" value="InterPro"/>
</dbReference>
<evidence type="ECO:0000313" key="4">
    <source>
        <dbReference type="Proteomes" id="UP000197032"/>
    </source>
</evidence>
<gene>
    <name evidence="3" type="ORF">KKC1_12390</name>
</gene>
<evidence type="ECO:0000313" key="3">
    <source>
        <dbReference type="EMBL" id="GAW92080.1"/>
    </source>
</evidence>
<dbReference type="InterPro" id="IPR012340">
    <property type="entry name" value="NA-bd_OB-fold"/>
</dbReference>
<dbReference type="CDD" id="cd07971">
    <property type="entry name" value="OBF_DNA_ligase_LigD"/>
    <property type="match status" value="1"/>
</dbReference>
<name>A0A1Z5HS23_9FIRM</name>
<feature type="domain" description="DNA ligase ATP-dependent C-terminal" evidence="2">
    <location>
        <begin position="1"/>
        <end position="80"/>
    </location>
</feature>
<dbReference type="EC" id="6.5.1.1" evidence="1"/>
<dbReference type="Gene3D" id="2.40.50.140">
    <property type="entry name" value="Nucleic acid-binding proteins"/>
    <property type="match status" value="1"/>
</dbReference>
<protein>
    <recommendedName>
        <fullName evidence="1">DNA ligase (ATP)</fullName>
        <ecNumber evidence="1">6.5.1.1</ecNumber>
    </recommendedName>
</protein>
<evidence type="ECO:0000259" key="2">
    <source>
        <dbReference type="Pfam" id="PF04679"/>
    </source>
</evidence>
<evidence type="ECO:0000256" key="1">
    <source>
        <dbReference type="ARBA" id="ARBA00012727"/>
    </source>
</evidence>